<keyword evidence="1" id="KW-0732">Signal</keyword>
<feature type="signal peptide" evidence="1">
    <location>
        <begin position="1"/>
        <end position="25"/>
    </location>
</feature>
<dbReference type="InterPro" id="IPR011628">
    <property type="entry name" value="Cleaved_adhesin"/>
</dbReference>
<dbReference type="NCBIfam" id="NF038128">
    <property type="entry name" value="choice_anch_J"/>
    <property type="match status" value="1"/>
</dbReference>
<dbReference type="InterPro" id="IPR013424">
    <property type="entry name" value="Ice-binding_C"/>
</dbReference>
<reference evidence="4" key="1">
    <citation type="submission" date="2021-11" db="EMBL/GenBank/DDBJ databases">
        <title>The complete genome of Massilia sp sp. G4R7.</title>
        <authorList>
            <person name="Liu L."/>
            <person name="Yue J."/>
            <person name="Yuan J."/>
            <person name="Yang F."/>
            <person name="Li L."/>
        </authorList>
    </citation>
    <scope>NUCLEOTIDE SEQUENCE</scope>
    <source>
        <strain evidence="4">G4R7</strain>
    </source>
</reference>
<comment type="caution">
    <text evidence="4">The sequence shown here is derived from an EMBL/GenBank/DDBJ whole genome shotgun (WGS) entry which is preliminary data.</text>
</comment>
<accession>A0ABS8Q322</accession>
<dbReference type="RefSeq" id="WP_231057469.1">
    <property type="nucleotide sequence ID" value="NZ_JAJNOC010000002.1"/>
</dbReference>
<dbReference type="Pfam" id="PF07675">
    <property type="entry name" value="Cleaved_Adhesin"/>
    <property type="match status" value="1"/>
</dbReference>
<name>A0ABS8Q322_9BURK</name>
<evidence type="ECO:0000313" key="5">
    <source>
        <dbReference type="Proteomes" id="UP001179361"/>
    </source>
</evidence>
<gene>
    <name evidence="4" type="ORF">LQ564_07380</name>
</gene>
<dbReference type="Gene3D" id="2.60.120.200">
    <property type="match status" value="1"/>
</dbReference>
<evidence type="ECO:0000313" key="4">
    <source>
        <dbReference type="EMBL" id="MCD2516137.1"/>
    </source>
</evidence>
<feature type="domain" description="Cleaved adhesin" evidence="3">
    <location>
        <begin position="29"/>
        <end position="142"/>
    </location>
</feature>
<dbReference type="Pfam" id="PF07589">
    <property type="entry name" value="PEP-CTERM"/>
    <property type="match status" value="1"/>
</dbReference>
<proteinExistence type="predicted"/>
<feature type="chain" id="PRO_5045994416" evidence="1">
    <location>
        <begin position="26"/>
        <end position="230"/>
    </location>
</feature>
<protein>
    <submittedName>
        <fullName evidence="4">Choice-of-anchor J domain-containing protein</fullName>
    </submittedName>
</protein>
<evidence type="ECO:0000256" key="1">
    <source>
        <dbReference type="SAM" id="SignalP"/>
    </source>
</evidence>
<dbReference type="Proteomes" id="UP001179361">
    <property type="component" value="Unassembled WGS sequence"/>
</dbReference>
<organism evidence="4 5">
    <name type="scientific">Massilia phyllostachyos</name>
    <dbReference type="NCBI Taxonomy" id="2898585"/>
    <lineage>
        <taxon>Bacteria</taxon>
        <taxon>Pseudomonadati</taxon>
        <taxon>Pseudomonadota</taxon>
        <taxon>Betaproteobacteria</taxon>
        <taxon>Burkholderiales</taxon>
        <taxon>Oxalobacteraceae</taxon>
        <taxon>Telluria group</taxon>
        <taxon>Massilia</taxon>
    </lineage>
</organism>
<evidence type="ECO:0000259" key="3">
    <source>
        <dbReference type="Pfam" id="PF07675"/>
    </source>
</evidence>
<evidence type="ECO:0000259" key="2">
    <source>
        <dbReference type="Pfam" id="PF07589"/>
    </source>
</evidence>
<sequence>MKRLTRLTVAVLLACAAWAPLSSHAVEVLNEGFGDVSKLSGWSQLNNSMPPGTGWFQGYTDVFGAQRGPGNSYAAANYLGAANGMGVVDNWLITPTLALSGISTLSFWARSEGTAGFSDLLEVRFASGSGSTAEDFDVLLLTIGGEAAFPSQWQQWSANLTVEGEGRFAFRYLGDAATLDYVGLDSVRVVTAVPEPTSYLMLLGGLGVLGASARRLRRGPAKDTAQNATR</sequence>
<keyword evidence="5" id="KW-1185">Reference proteome</keyword>
<feature type="domain" description="Ice-binding protein C-terminal" evidence="2">
    <location>
        <begin position="192"/>
        <end position="218"/>
    </location>
</feature>
<dbReference type="EMBL" id="JAJNOC010000002">
    <property type="protein sequence ID" value="MCD2516137.1"/>
    <property type="molecule type" value="Genomic_DNA"/>
</dbReference>
<dbReference type="NCBIfam" id="TIGR02595">
    <property type="entry name" value="PEP_CTERM"/>
    <property type="match status" value="1"/>
</dbReference>